<comment type="subcellular location">
    <subcellularLocation>
        <location evidence="1">Nucleus</location>
    </subcellularLocation>
</comment>
<gene>
    <name evidence="9" type="ORF">BDY21DRAFT_424615</name>
</gene>
<dbReference type="GO" id="GO:0042791">
    <property type="term" value="P:5S class rRNA transcription by RNA polymerase III"/>
    <property type="evidence" value="ECO:0007669"/>
    <property type="project" value="TreeGrafter"/>
</dbReference>
<feature type="compositionally biased region" description="Polar residues" evidence="6">
    <location>
        <begin position="972"/>
        <end position="984"/>
    </location>
</feature>
<proteinExistence type="predicted"/>
<evidence type="ECO:0000259" key="7">
    <source>
        <dbReference type="Pfam" id="PF04182"/>
    </source>
</evidence>
<feature type="region of interest" description="Disordered" evidence="6">
    <location>
        <begin position="1187"/>
        <end position="1218"/>
    </location>
</feature>
<keyword evidence="4" id="KW-0804">Transcription</keyword>
<evidence type="ECO:0000313" key="10">
    <source>
        <dbReference type="Proteomes" id="UP000799766"/>
    </source>
</evidence>
<feature type="region of interest" description="Disordered" evidence="6">
    <location>
        <begin position="515"/>
        <end position="550"/>
    </location>
</feature>
<feature type="domain" description="B-block binding subunit of TFIIIC" evidence="7">
    <location>
        <begin position="174"/>
        <end position="241"/>
    </location>
</feature>
<dbReference type="PANTHER" id="PTHR15180">
    <property type="entry name" value="GENERAL TRANSCRIPTION FACTOR 3C POLYPEPTIDE 1"/>
    <property type="match status" value="1"/>
</dbReference>
<feature type="region of interest" description="Disordered" evidence="6">
    <location>
        <begin position="578"/>
        <end position="653"/>
    </location>
</feature>
<feature type="region of interest" description="Disordered" evidence="6">
    <location>
        <begin position="352"/>
        <end position="406"/>
    </location>
</feature>
<dbReference type="EMBL" id="MU001699">
    <property type="protein sequence ID" value="KAF2453185.1"/>
    <property type="molecule type" value="Genomic_DNA"/>
</dbReference>
<dbReference type="Pfam" id="PF20222">
    <property type="entry name" value="DUF6581"/>
    <property type="match status" value="1"/>
</dbReference>
<dbReference type="GO" id="GO:0000127">
    <property type="term" value="C:transcription factor TFIIIC complex"/>
    <property type="evidence" value="ECO:0007669"/>
    <property type="project" value="InterPro"/>
</dbReference>
<evidence type="ECO:0000256" key="2">
    <source>
        <dbReference type="ARBA" id="ARBA00022553"/>
    </source>
</evidence>
<feature type="compositionally biased region" description="Acidic residues" evidence="6">
    <location>
        <begin position="374"/>
        <end position="385"/>
    </location>
</feature>
<evidence type="ECO:0000256" key="3">
    <source>
        <dbReference type="ARBA" id="ARBA00023125"/>
    </source>
</evidence>
<dbReference type="OrthoDB" id="5403573at2759"/>
<protein>
    <submittedName>
        <fullName evidence="9">Uncharacterized protein</fullName>
    </submittedName>
</protein>
<organism evidence="9 10">
    <name type="scientific">Lineolata rhizophorae</name>
    <dbReference type="NCBI Taxonomy" id="578093"/>
    <lineage>
        <taxon>Eukaryota</taxon>
        <taxon>Fungi</taxon>
        <taxon>Dikarya</taxon>
        <taxon>Ascomycota</taxon>
        <taxon>Pezizomycotina</taxon>
        <taxon>Dothideomycetes</taxon>
        <taxon>Dothideomycetes incertae sedis</taxon>
        <taxon>Lineolatales</taxon>
        <taxon>Lineolataceae</taxon>
        <taxon>Lineolata</taxon>
    </lineage>
</organism>
<feature type="region of interest" description="Disordered" evidence="6">
    <location>
        <begin position="918"/>
        <end position="1029"/>
    </location>
</feature>
<feature type="compositionally biased region" description="Polar residues" evidence="6">
    <location>
        <begin position="871"/>
        <end position="881"/>
    </location>
</feature>
<dbReference type="GO" id="GO:0003677">
    <property type="term" value="F:DNA binding"/>
    <property type="evidence" value="ECO:0007669"/>
    <property type="project" value="UniProtKB-KW"/>
</dbReference>
<evidence type="ECO:0000256" key="5">
    <source>
        <dbReference type="ARBA" id="ARBA00023242"/>
    </source>
</evidence>
<dbReference type="InterPro" id="IPR044210">
    <property type="entry name" value="Tfc3-like"/>
</dbReference>
<dbReference type="Proteomes" id="UP000799766">
    <property type="component" value="Unassembled WGS sequence"/>
</dbReference>
<evidence type="ECO:0000256" key="1">
    <source>
        <dbReference type="ARBA" id="ARBA00004123"/>
    </source>
</evidence>
<feature type="region of interest" description="Disordered" evidence="6">
    <location>
        <begin position="81"/>
        <end position="149"/>
    </location>
</feature>
<feature type="region of interest" description="Disordered" evidence="6">
    <location>
        <begin position="676"/>
        <end position="778"/>
    </location>
</feature>
<dbReference type="InterPro" id="IPR046488">
    <property type="entry name" value="Sfc3/Tfc3_C"/>
</dbReference>
<dbReference type="Pfam" id="PF04182">
    <property type="entry name" value="B-block_TFIIIC"/>
    <property type="match status" value="1"/>
</dbReference>
<keyword evidence="5" id="KW-0539">Nucleus</keyword>
<name>A0A6A6NN56_9PEZI</name>
<dbReference type="GO" id="GO:0005634">
    <property type="term" value="C:nucleus"/>
    <property type="evidence" value="ECO:0007669"/>
    <property type="project" value="UniProtKB-SubCell"/>
</dbReference>
<keyword evidence="10" id="KW-1185">Reference proteome</keyword>
<feature type="compositionally biased region" description="Basic and acidic residues" evidence="6">
    <location>
        <begin position="684"/>
        <end position="709"/>
    </location>
</feature>
<accession>A0A6A6NN56</accession>
<evidence type="ECO:0000256" key="6">
    <source>
        <dbReference type="SAM" id="MobiDB-lite"/>
    </source>
</evidence>
<keyword evidence="2" id="KW-0597">Phosphoprotein</keyword>
<dbReference type="InterPro" id="IPR007309">
    <property type="entry name" value="TFIIIC_Bblock-bd"/>
</dbReference>
<feature type="region of interest" description="Disordered" evidence="6">
    <location>
        <begin position="869"/>
        <end position="889"/>
    </location>
</feature>
<reference evidence="9" key="1">
    <citation type="journal article" date="2020" name="Stud. Mycol.">
        <title>101 Dothideomycetes genomes: a test case for predicting lifestyles and emergence of pathogens.</title>
        <authorList>
            <person name="Haridas S."/>
            <person name="Albert R."/>
            <person name="Binder M."/>
            <person name="Bloem J."/>
            <person name="Labutti K."/>
            <person name="Salamov A."/>
            <person name="Andreopoulos B."/>
            <person name="Baker S."/>
            <person name="Barry K."/>
            <person name="Bills G."/>
            <person name="Bluhm B."/>
            <person name="Cannon C."/>
            <person name="Castanera R."/>
            <person name="Culley D."/>
            <person name="Daum C."/>
            <person name="Ezra D."/>
            <person name="Gonzalez J."/>
            <person name="Henrissat B."/>
            <person name="Kuo A."/>
            <person name="Liang C."/>
            <person name="Lipzen A."/>
            <person name="Lutzoni F."/>
            <person name="Magnuson J."/>
            <person name="Mondo S."/>
            <person name="Nolan M."/>
            <person name="Ohm R."/>
            <person name="Pangilinan J."/>
            <person name="Park H.-J."/>
            <person name="Ramirez L."/>
            <person name="Alfaro M."/>
            <person name="Sun H."/>
            <person name="Tritt A."/>
            <person name="Yoshinaga Y."/>
            <person name="Zwiers L.-H."/>
            <person name="Turgeon B."/>
            <person name="Goodwin S."/>
            <person name="Spatafora J."/>
            <person name="Crous P."/>
            <person name="Grigoriev I."/>
        </authorList>
    </citation>
    <scope>NUCLEOTIDE SEQUENCE</scope>
    <source>
        <strain evidence="9">ATCC 16933</strain>
    </source>
</reference>
<feature type="compositionally biased region" description="Basic and acidic residues" evidence="6">
    <location>
        <begin position="81"/>
        <end position="92"/>
    </location>
</feature>
<feature type="compositionally biased region" description="Polar residues" evidence="6">
    <location>
        <begin position="605"/>
        <end position="623"/>
    </location>
</feature>
<sequence length="2103" mass="235831">MALRSLDELLELLVDGIALRGDKGTSLSDFRSLVQQLYFSEPTASTSSADITLSPTPNLDDQFLSSIWDWLLERENVKAARVRGDGKRKPVEGRPSLPEAELIDIDLKGVPSDDVDQVESANTSEPPGATSGEGSGDSNGQPGASPGLRLFTTENNIWKAITGHTRDYSKVSRLSFALLQIIASRGKEGIAQPELTKLSGQDPRSISPRTSKLADAGYIEKKSAIVKGQRTAMLTLSRFADDRDAHESSLSAEEQRRTVFEGGNVVREKFLDALYQELKDTGVMVKADLKIRFGLDARSPETKSMWRCIVHLEELGIVKRVMVKPTGLLGCKTKYYPCVKLLRAPTAEDRATLNRESIASKKRNRNRGPKQNEPEDGNDAGDFDGLDTGLLEPRQPADESAVGDSNKNLTRVAPLWNPDIPMANLVFEAVSASGVSGINAMELRSRLFGEFWTRPLDDLLMRVTKMWLKSQPPHLRHMAVIREATSTHKMVHYLYRTFPNFTKAIEQSATSWNALEDDRPKSKRQRKDLLGGASFGPGPKGVKPPSLDQWGFPEINAGRLASKPNASLSELFREGMEKYEDKNGRSSTSAFQNRRPGRPRKQKDSLGSSKMVSEVCLSTTGADSPTRPLAATNAAQEKKAKETERREALTQARNMAKMELRRGLLDVNKYKRTAEEAGLMSEEPSGKAKENVSPDPPRKKIRQTRESIPKKRKANVLEVEQEPADEPPPKRKPGRRKKPEISKLVGPIMKQKNSNEDATSQNGPPSEDNGQEEYRASELAKLEKTLWKEAEKAATDARTEELAEKLLSRMEAGVFVNPVYAKRRTGDFGRRGRPPKALVVVFRFEKLRRLDWFQPGDSSGQLAWLSRRQQENTAGTVSPETPENAPDYPMTDVQLIQTPVTPAGPQTQGMNLTDKAIALDKSPNDPPRATLSKRGRPKARGTPEKASQDAPGQTKDHTMASAAVPSKESGVADTTQECSQSATILDQERAEQTASEDQDVTHSPEAPTSRPQTPMEMQADASQTPRKHGIRANHSMVAKRVSLLVNVVKKCDGICPAEFHHTRSAIMAQFMEEMQIKPDKKTLQNAVLSAVNSGVLRQVTFTFATPSGVHVTKQILTTPDIDPRSPTIQAMQRKMIEAYPLQYVPEAYKHLDTGPTHQRPHFHDLEVDESITVKRLYPPMAHFRKLERLQAGPRSRKKGKTEREDKTKGVKTSESASVPEIPHVIGPAALSMDREALWHIDPYLAAELEMPLLPYEHRWSLPSTYVHPAPVSAARGKRDMPETRYMHQWAPIKPNANSICFTSRWTNYFVPAGKARPRTTEVLFGRALTAPAQFFHSPSGTFSTNYSIPAMVPLGCLTSTLGDILDAEKDMPNIDERLNPYQVFVRELDQVHNWELSLLGHTEPLWWSSWANHFIVHELHEIQELPDDPSWKVRWDDPESEWFTVFREPTFHRDGRARTNTKSSLAELESMDQVLVPAVTMLPQSGRSHRQRMSRTNPTTTGIVGFGYKPVSTLLVPAEPEPLRSLPARPTRGPLQKKANARSVFRQFVDAQPKPKGGRQRTRQDPRCIINAETTKKILYACIVVKVLVGGVEEEHNWILVDWLFREFPHYDRLTFKNRWNLLRIRYYSVVEEVHNNFQDRFLRAYKRGEIPLIDYDQLADYDWDFIVKWAEENVPITKFQFPQSLPNDRRTLESAFQLHDVPPVKGPSRAEFFKIATIQSRSDTVALELPFFSLERGADNEKANDPAHSLGKSHTPLQVKRAESFIRANLATPDNAYDPKAARSVLETVDRNVLEYAVGELSRRKDIMRRSKGRAVPGRQYDFTERFLKRFRGPLTHHMLQEATCFKRQVLDAAFADPDNAGRVGLGRKYRLPGHLSDGGVLALENLESAGRVRYVQALPRVDHELGTPYPKMSKWGFTEGNYRTKQMDRGRLAWDMDVVPTPAYVMGNPALGHATPPVPGPQVWHAGSTSEKLNPIWTALTGRHIPLWWDVVRTTALTLLVQRGGGSAESLSEMLDGRLEVWEVMWVLGWLEKVGAVVRMKEALEGVVGEGGRGEKGVRKREESKGRESEGWIVGEWWWLALGEGREKRETQEGSGEAVIP</sequence>
<keyword evidence="3" id="KW-0238">DNA-binding</keyword>
<evidence type="ECO:0000259" key="8">
    <source>
        <dbReference type="Pfam" id="PF20222"/>
    </source>
</evidence>
<dbReference type="GO" id="GO:0006384">
    <property type="term" value="P:transcription initiation at RNA polymerase III promoter"/>
    <property type="evidence" value="ECO:0007669"/>
    <property type="project" value="InterPro"/>
</dbReference>
<feature type="compositionally biased region" description="Basic and acidic residues" evidence="6">
    <location>
        <begin position="636"/>
        <end position="648"/>
    </location>
</feature>
<evidence type="ECO:0000313" key="9">
    <source>
        <dbReference type="EMBL" id="KAF2453185.1"/>
    </source>
</evidence>
<feature type="domain" description="Transcription factor tau subunit sfc3/Tfc3 C-terminal" evidence="8">
    <location>
        <begin position="1567"/>
        <end position="2014"/>
    </location>
</feature>
<evidence type="ECO:0000256" key="4">
    <source>
        <dbReference type="ARBA" id="ARBA00023163"/>
    </source>
</evidence>
<dbReference type="PANTHER" id="PTHR15180:SF1">
    <property type="entry name" value="GENERAL TRANSCRIPTION FACTOR 3C POLYPEPTIDE 1"/>
    <property type="match status" value="1"/>
</dbReference>